<evidence type="ECO:0000313" key="2">
    <source>
        <dbReference type="EMBL" id="CAL1711961.1"/>
    </source>
</evidence>
<feature type="compositionally biased region" description="Low complexity" evidence="1">
    <location>
        <begin position="68"/>
        <end position="84"/>
    </location>
</feature>
<feature type="region of interest" description="Disordered" evidence="1">
    <location>
        <begin position="405"/>
        <end position="599"/>
    </location>
</feature>
<feature type="compositionally biased region" description="Acidic residues" evidence="1">
    <location>
        <begin position="149"/>
        <end position="161"/>
    </location>
</feature>
<organism evidence="2 3">
    <name type="scientific">Somion occarium</name>
    <dbReference type="NCBI Taxonomy" id="3059160"/>
    <lineage>
        <taxon>Eukaryota</taxon>
        <taxon>Fungi</taxon>
        <taxon>Dikarya</taxon>
        <taxon>Basidiomycota</taxon>
        <taxon>Agaricomycotina</taxon>
        <taxon>Agaricomycetes</taxon>
        <taxon>Polyporales</taxon>
        <taxon>Cerrenaceae</taxon>
        <taxon>Somion</taxon>
    </lineage>
</organism>
<feature type="compositionally biased region" description="Acidic residues" evidence="1">
    <location>
        <begin position="285"/>
        <end position="296"/>
    </location>
</feature>
<reference evidence="3" key="1">
    <citation type="submission" date="2024-04" db="EMBL/GenBank/DDBJ databases">
        <authorList>
            <person name="Shaw F."/>
            <person name="Minotto A."/>
        </authorList>
    </citation>
    <scope>NUCLEOTIDE SEQUENCE [LARGE SCALE GENOMIC DNA]</scope>
</reference>
<protein>
    <submittedName>
        <fullName evidence="2">Uncharacterized protein</fullName>
    </submittedName>
</protein>
<sequence>MPNIRNRKPLQDKTPKNSPIPPKLYNPGSVKPLPALQLPHGGHHAGEGEPTFPAKPKSKVSKAFIEELLASPSPLKGKKPSGPLESTPRLIKHHRGLALPSGSPAPRNVRQSFPTARQPFPASPLPPSSPPSTSDIEYEFLQVSHELTYEEEEEREEEIDNENVANVAHVSSNHSGGSSKSSEDPFGILAAEKKLKAQRKQEQQTVKGKGKEVVPRAPLGVLAYASPESQSPLPRAVSKRPPTPSENNDDDDDDLYADPYILDSFDQAGPSRMQHQQEPTFDREDGVDDDDDETEDKENAPPPTEVQSFPFAEEEIPTPPGTPHPRHIDPSRFPLPSPFSSPSTPCNRDLAIDSTESTPSPTKPLQVITPLRHVRPGPPSSALKGKGRMSFPLLSSTARDSVLIEPRSSTPHDGESIRIGPPSSAAHRKTVIVSALGKRKAEQEVKPAPRKRTRAAATKKENDSDPMVVAKNLEELLPKKPIRRSARASATTQRKAKEPTKPVARRSTRASAKTEPVVVDSSTESNAGDEAETSEEEVGVGKRRKAAGRGRPPAKKAKAGGKKPAATRVRKPASNAAKSTKAKGKQKQTHVDSDEDSEVVRQRQSRIDYFKKLDKDYNLAQENVYVV</sequence>
<accession>A0ABP1DVX2</accession>
<proteinExistence type="predicted"/>
<keyword evidence="3" id="KW-1185">Reference proteome</keyword>
<feature type="compositionally biased region" description="Pro residues" evidence="1">
    <location>
        <begin position="121"/>
        <end position="130"/>
    </location>
</feature>
<feature type="region of interest" description="Disordered" evidence="1">
    <location>
        <begin position="1"/>
        <end position="136"/>
    </location>
</feature>
<evidence type="ECO:0000256" key="1">
    <source>
        <dbReference type="SAM" id="MobiDB-lite"/>
    </source>
</evidence>
<feature type="compositionally biased region" description="Acidic residues" evidence="1">
    <location>
        <begin position="247"/>
        <end position="256"/>
    </location>
</feature>
<feature type="compositionally biased region" description="Basic and acidic residues" evidence="1">
    <location>
        <begin position="191"/>
        <end position="202"/>
    </location>
</feature>
<dbReference type="EMBL" id="OZ037949">
    <property type="protein sequence ID" value="CAL1711961.1"/>
    <property type="molecule type" value="Genomic_DNA"/>
</dbReference>
<feature type="compositionally biased region" description="Basic residues" evidence="1">
    <location>
        <begin position="541"/>
        <end position="561"/>
    </location>
</feature>
<feature type="compositionally biased region" description="Acidic residues" evidence="1">
    <location>
        <begin position="527"/>
        <end position="538"/>
    </location>
</feature>
<dbReference type="Proteomes" id="UP001497453">
    <property type="component" value="Chromosome 6"/>
</dbReference>
<name>A0ABP1DVX2_9APHY</name>
<evidence type="ECO:0000313" key="3">
    <source>
        <dbReference type="Proteomes" id="UP001497453"/>
    </source>
</evidence>
<feature type="compositionally biased region" description="Low complexity" evidence="1">
    <location>
        <begin position="171"/>
        <end position="180"/>
    </location>
</feature>
<feature type="region of interest" description="Disordered" evidence="1">
    <location>
        <begin position="148"/>
        <end position="389"/>
    </location>
</feature>
<gene>
    <name evidence="2" type="ORF">GFSPODELE1_LOCUS8586</name>
</gene>